<organism evidence="1 2">
    <name type="scientific">Clostridium neonatale</name>
    <dbReference type="NCBI Taxonomy" id="137838"/>
    <lineage>
        <taxon>Bacteria</taxon>
        <taxon>Bacillati</taxon>
        <taxon>Bacillota</taxon>
        <taxon>Clostridia</taxon>
        <taxon>Eubacteriales</taxon>
        <taxon>Clostridiaceae</taxon>
        <taxon>Clostridium</taxon>
    </lineage>
</organism>
<dbReference type="AlphaFoldDB" id="A0AAD1YEA9"/>
<reference evidence="1" key="1">
    <citation type="submission" date="2022-10" db="EMBL/GenBank/DDBJ databases">
        <authorList>
            <person name="Aires J."/>
            <person name="Mesa V."/>
        </authorList>
    </citation>
    <scope>NUCLEOTIDE SEQUENCE</scope>
    <source>
        <strain evidence="1">Clostridium neonatale JD116</strain>
    </source>
</reference>
<dbReference type="EMBL" id="CAMTCP010000228">
    <property type="protein sequence ID" value="CAI3601060.1"/>
    <property type="molecule type" value="Genomic_DNA"/>
</dbReference>
<sequence>MEYAVFVLENLLIRAKFQVVEKQVGKKKHVMKGGTLNGYDRSNSRFINSCEKC</sequence>
<name>A0AAD1YEA9_9CLOT</name>
<evidence type="ECO:0000313" key="2">
    <source>
        <dbReference type="Proteomes" id="UP001189143"/>
    </source>
</evidence>
<dbReference type="Proteomes" id="UP001189143">
    <property type="component" value="Unassembled WGS sequence"/>
</dbReference>
<comment type="caution">
    <text evidence="1">The sequence shown here is derived from an EMBL/GenBank/DDBJ whole genome shotgun (WGS) entry which is preliminary data.</text>
</comment>
<proteinExistence type="predicted"/>
<evidence type="ECO:0000313" key="1">
    <source>
        <dbReference type="EMBL" id="CAI3601060.1"/>
    </source>
</evidence>
<protein>
    <submittedName>
        <fullName evidence="1">Uncharacterized protein</fullName>
    </submittedName>
</protein>
<gene>
    <name evidence="1" type="ORF">CNEO2_310059</name>
</gene>
<accession>A0AAD1YEA9</accession>